<evidence type="ECO:0000313" key="1">
    <source>
        <dbReference type="EMBL" id="NKX45408.1"/>
    </source>
</evidence>
<evidence type="ECO:0000313" key="2">
    <source>
        <dbReference type="Proteomes" id="UP000526408"/>
    </source>
</evidence>
<dbReference type="Pfam" id="PF04365">
    <property type="entry name" value="BrnT_toxin"/>
    <property type="match status" value="1"/>
</dbReference>
<reference evidence="1 2" key="1">
    <citation type="submission" date="2020-04" db="EMBL/GenBank/DDBJ databases">
        <authorList>
            <person name="Yoon J."/>
        </authorList>
    </citation>
    <scope>NUCLEOTIDE SEQUENCE [LARGE SCALE GENOMIC DNA]</scope>
    <source>
        <strain evidence="1 2">KMU-115</strain>
    </source>
</reference>
<dbReference type="RefSeq" id="WP_168623800.1">
    <property type="nucleotide sequence ID" value="NZ_JAAZQQ010000004.1"/>
</dbReference>
<protein>
    <submittedName>
        <fullName evidence="1">BrnT family toxin</fullName>
    </submittedName>
</protein>
<dbReference type="Proteomes" id="UP000526408">
    <property type="component" value="Unassembled WGS sequence"/>
</dbReference>
<gene>
    <name evidence="1" type="ORF">HCU73_12505</name>
</gene>
<dbReference type="InterPro" id="IPR007460">
    <property type="entry name" value="BrnT_toxin"/>
</dbReference>
<dbReference type="AlphaFoldDB" id="A0A7X6GZW0"/>
<organism evidence="1 2">
    <name type="scientific">Roseicyclus persicicus</name>
    <dbReference type="NCBI Taxonomy" id="2650661"/>
    <lineage>
        <taxon>Bacteria</taxon>
        <taxon>Pseudomonadati</taxon>
        <taxon>Pseudomonadota</taxon>
        <taxon>Alphaproteobacteria</taxon>
        <taxon>Rhodobacterales</taxon>
        <taxon>Roseobacteraceae</taxon>
        <taxon>Roseicyclus</taxon>
    </lineage>
</organism>
<dbReference type="InterPro" id="IPR038573">
    <property type="entry name" value="BrnT_sf"/>
</dbReference>
<proteinExistence type="predicted"/>
<dbReference type="EMBL" id="JAAZQQ010000004">
    <property type="protein sequence ID" value="NKX45408.1"/>
    <property type="molecule type" value="Genomic_DNA"/>
</dbReference>
<keyword evidence="2" id="KW-1185">Reference proteome</keyword>
<comment type="caution">
    <text evidence="1">The sequence shown here is derived from an EMBL/GenBank/DDBJ whole genome shotgun (WGS) entry which is preliminary data.</text>
</comment>
<name>A0A7X6GZW0_9RHOB</name>
<dbReference type="Gene3D" id="3.10.450.530">
    <property type="entry name" value="Ribonuclease toxin, BrnT, of type II toxin-antitoxin system"/>
    <property type="match status" value="1"/>
</dbReference>
<accession>A0A7X6GZW0</accession>
<sequence>MRVVFDPEKRARTLIERRLDMADAAIVLTGRNMTVVDDRRDYGETRYSTVGYLDGRMVFVIWTERDGAARIISMRHANARERKVYDPILGG</sequence>